<sequence length="58" mass="6482">MNSFRSMLAMSLLVLLTFSLSSCDVIGDIFKAGAWTGIIGVVLVILLIWWILGKVRRR</sequence>
<comment type="caution">
    <text evidence="2">The sequence shown here is derived from an EMBL/GenBank/DDBJ whole genome shotgun (WGS) entry which is preliminary data.</text>
</comment>
<reference evidence="2 3" key="1">
    <citation type="submission" date="2020-11" db="EMBL/GenBank/DDBJ databases">
        <title>Hymenobacter sp.</title>
        <authorList>
            <person name="Kim M.K."/>
        </authorList>
    </citation>
    <scope>NUCLEOTIDE SEQUENCE [LARGE SCALE GENOMIC DNA]</scope>
    <source>
        <strain evidence="2 3">BT594</strain>
    </source>
</reference>
<evidence type="ECO:0000313" key="2">
    <source>
        <dbReference type="EMBL" id="MBG8556190.1"/>
    </source>
</evidence>
<keyword evidence="1" id="KW-0472">Membrane</keyword>
<dbReference type="PROSITE" id="PS51257">
    <property type="entry name" value="PROKAR_LIPOPROTEIN"/>
    <property type="match status" value="1"/>
</dbReference>
<dbReference type="RefSeq" id="WP_196957208.1">
    <property type="nucleotide sequence ID" value="NZ_JADWYK010000021.1"/>
</dbReference>
<organism evidence="2 3">
    <name type="scientific">Hymenobacter guriensis</name>
    <dbReference type="NCBI Taxonomy" id="2793065"/>
    <lineage>
        <taxon>Bacteria</taxon>
        <taxon>Pseudomonadati</taxon>
        <taxon>Bacteroidota</taxon>
        <taxon>Cytophagia</taxon>
        <taxon>Cytophagales</taxon>
        <taxon>Hymenobacteraceae</taxon>
        <taxon>Hymenobacter</taxon>
    </lineage>
</organism>
<evidence type="ECO:0000256" key="1">
    <source>
        <dbReference type="SAM" id="Phobius"/>
    </source>
</evidence>
<feature type="transmembrane region" description="Helical" evidence="1">
    <location>
        <begin position="33"/>
        <end position="52"/>
    </location>
</feature>
<dbReference type="Proteomes" id="UP000601099">
    <property type="component" value="Unassembled WGS sequence"/>
</dbReference>
<evidence type="ECO:0000313" key="3">
    <source>
        <dbReference type="Proteomes" id="UP000601099"/>
    </source>
</evidence>
<name>A0ABS0L7T7_9BACT</name>
<dbReference type="EMBL" id="JADWYK010000021">
    <property type="protein sequence ID" value="MBG8556190.1"/>
    <property type="molecule type" value="Genomic_DNA"/>
</dbReference>
<keyword evidence="3" id="KW-1185">Reference proteome</keyword>
<protein>
    <recommendedName>
        <fullName evidence="4">Phosphatidate cytidylyltransferase</fullName>
    </recommendedName>
</protein>
<proteinExistence type="predicted"/>
<evidence type="ECO:0008006" key="4">
    <source>
        <dbReference type="Google" id="ProtNLM"/>
    </source>
</evidence>
<keyword evidence="1" id="KW-1133">Transmembrane helix</keyword>
<accession>A0ABS0L7T7</accession>
<keyword evidence="1" id="KW-0812">Transmembrane</keyword>
<gene>
    <name evidence="2" type="ORF">I5L79_21775</name>
</gene>